<evidence type="ECO:0000313" key="4">
    <source>
        <dbReference type="Proteomes" id="UP000467214"/>
    </source>
</evidence>
<protein>
    <submittedName>
        <fullName evidence="3">DUF4224 domain-containing protein</fullName>
    </submittedName>
</protein>
<comment type="caution">
    <text evidence="3">The sequence shown here is derived from an EMBL/GenBank/DDBJ whole genome shotgun (WGS) entry which is preliminary data.</text>
</comment>
<organism evidence="3 4">
    <name type="scientific">Craterilacuibacter sinensis</name>
    <dbReference type="NCBI Taxonomy" id="2686017"/>
    <lineage>
        <taxon>Bacteria</taxon>
        <taxon>Pseudomonadati</taxon>
        <taxon>Pseudomonadota</taxon>
        <taxon>Betaproteobacteria</taxon>
        <taxon>Neisseriales</taxon>
        <taxon>Neisseriaceae</taxon>
        <taxon>Craterilacuibacter</taxon>
    </lineage>
</organism>
<dbReference type="Proteomes" id="UP000467214">
    <property type="component" value="Unassembled WGS sequence"/>
</dbReference>
<evidence type="ECO:0000259" key="2">
    <source>
        <dbReference type="Pfam" id="PF13986"/>
    </source>
</evidence>
<feature type="domain" description="DUF4224" evidence="2">
    <location>
        <begin position="6"/>
        <end position="50"/>
    </location>
</feature>
<evidence type="ECO:0000256" key="1">
    <source>
        <dbReference type="SAM" id="MobiDB-lite"/>
    </source>
</evidence>
<dbReference type="AlphaFoldDB" id="A0A845BZR9"/>
<dbReference type="EMBL" id="WSSB01000014">
    <property type="protein sequence ID" value="MXR37993.1"/>
    <property type="molecule type" value="Genomic_DNA"/>
</dbReference>
<gene>
    <name evidence="3" type="ORF">GQF02_13520</name>
</gene>
<sequence length="76" mass="8958">MAMSMFLTNDEIQRLTGYKRPADQLRWLLHRRWLHEVNAANRPIVLRSYADRKLSGNKKTGRNQMQITPNFTMVNG</sequence>
<keyword evidence="4" id="KW-1185">Reference proteome</keyword>
<reference evidence="3 4" key="1">
    <citation type="submission" date="2019-12" db="EMBL/GenBank/DDBJ databases">
        <title>Neisseriaceae gen. nov. sp. Genome sequencing and assembly.</title>
        <authorList>
            <person name="Liu Z."/>
            <person name="Li A."/>
        </authorList>
    </citation>
    <scope>NUCLEOTIDE SEQUENCE [LARGE SCALE GENOMIC DNA]</scope>
    <source>
        <strain evidence="3 4">B2N2-7</strain>
    </source>
</reference>
<dbReference type="Pfam" id="PF13986">
    <property type="entry name" value="DUF4224"/>
    <property type="match status" value="1"/>
</dbReference>
<name>A0A845BZR9_9NEIS</name>
<feature type="compositionally biased region" description="Polar residues" evidence="1">
    <location>
        <begin position="62"/>
        <end position="76"/>
    </location>
</feature>
<dbReference type="InterPro" id="IPR025319">
    <property type="entry name" value="DUF4224"/>
</dbReference>
<proteinExistence type="predicted"/>
<feature type="region of interest" description="Disordered" evidence="1">
    <location>
        <begin position="55"/>
        <end position="76"/>
    </location>
</feature>
<evidence type="ECO:0000313" key="3">
    <source>
        <dbReference type="EMBL" id="MXR37993.1"/>
    </source>
</evidence>
<accession>A0A845BZR9</accession>